<organism evidence="2 3">
    <name type="scientific">Skermanella stibiiresistens SB22</name>
    <dbReference type="NCBI Taxonomy" id="1385369"/>
    <lineage>
        <taxon>Bacteria</taxon>
        <taxon>Pseudomonadati</taxon>
        <taxon>Pseudomonadota</taxon>
        <taxon>Alphaproteobacteria</taxon>
        <taxon>Rhodospirillales</taxon>
        <taxon>Azospirillaceae</taxon>
        <taxon>Skermanella</taxon>
    </lineage>
</organism>
<reference evidence="2 3" key="1">
    <citation type="submission" date="2013-08" db="EMBL/GenBank/DDBJ databases">
        <title>The genome sequence of Skermanella stibiiresistens.</title>
        <authorList>
            <person name="Zhu W."/>
            <person name="Wang G."/>
        </authorList>
    </citation>
    <scope>NUCLEOTIDE SEQUENCE [LARGE SCALE GENOMIC DNA]</scope>
    <source>
        <strain evidence="2 3">SB22</strain>
    </source>
</reference>
<dbReference type="Proteomes" id="UP000019486">
    <property type="component" value="Unassembled WGS sequence"/>
</dbReference>
<evidence type="ECO:0000256" key="1">
    <source>
        <dbReference type="SAM" id="SignalP"/>
    </source>
</evidence>
<evidence type="ECO:0000313" key="3">
    <source>
        <dbReference type="Proteomes" id="UP000019486"/>
    </source>
</evidence>
<accession>W9GSB9</accession>
<dbReference type="InterPro" id="IPR019027">
    <property type="entry name" value="Pilus_biogenesis_CpaD-related"/>
</dbReference>
<protein>
    <recommendedName>
        <fullName evidence="4">Pilus assembly protein CpaD</fullName>
    </recommendedName>
</protein>
<keyword evidence="1" id="KW-0732">Signal</keyword>
<comment type="caution">
    <text evidence="2">The sequence shown here is derived from an EMBL/GenBank/DDBJ whole genome shotgun (WGS) entry which is preliminary data.</text>
</comment>
<feature type="signal peptide" evidence="1">
    <location>
        <begin position="1"/>
        <end position="23"/>
    </location>
</feature>
<evidence type="ECO:0000313" key="2">
    <source>
        <dbReference type="EMBL" id="EWY36624.1"/>
    </source>
</evidence>
<dbReference type="STRING" id="1385369.N825_09895"/>
<dbReference type="EMBL" id="AVFL01000039">
    <property type="protein sequence ID" value="EWY36624.1"/>
    <property type="molecule type" value="Genomic_DNA"/>
</dbReference>
<feature type="chain" id="PRO_5004920624" description="Pilus assembly protein CpaD" evidence="1">
    <location>
        <begin position="24"/>
        <end position="215"/>
    </location>
</feature>
<proteinExistence type="predicted"/>
<dbReference type="OrthoDB" id="9802674at2"/>
<gene>
    <name evidence="2" type="ORF">N825_09895</name>
</gene>
<keyword evidence="3" id="KW-1185">Reference proteome</keyword>
<evidence type="ECO:0008006" key="4">
    <source>
        <dbReference type="Google" id="ProtNLM"/>
    </source>
</evidence>
<dbReference type="Pfam" id="PF09476">
    <property type="entry name" value="Pilus_CpaD"/>
    <property type="match status" value="1"/>
</dbReference>
<dbReference type="RefSeq" id="WP_037460345.1">
    <property type="nucleotide sequence ID" value="NZ_AVFL01000039.1"/>
</dbReference>
<dbReference type="AlphaFoldDB" id="W9GSB9"/>
<sequence length="215" mass="22330">MHPLPRIAAVLAGLLITAACSTASDMPLEQARIGNIGVVDALDGDLTVAIDAQGRIAQADRAAALQTLGSFGSPATTRARVTGVAGTEARTAMVRLLADAGIPPSHVGFGDDVAMPGQARVLLQRFTVTPPTCGGWPDIQKNYVENGPLLPLGCVTNRNLQVMIEDPRDLVVGRTLGDGDVTHDTAAITRYQTDKVKPFISTTATGGHGATISKQ</sequence>
<name>W9GSB9_9PROT</name>
<dbReference type="PROSITE" id="PS51257">
    <property type="entry name" value="PROKAR_LIPOPROTEIN"/>
    <property type="match status" value="1"/>
</dbReference>